<keyword evidence="3" id="KW-1185">Reference proteome</keyword>
<proteinExistence type="predicted"/>
<feature type="compositionally biased region" description="Basic and acidic residues" evidence="1">
    <location>
        <begin position="260"/>
        <end position="275"/>
    </location>
</feature>
<gene>
    <name evidence="2" type="ORF">PICMEDRAFT_124916</name>
</gene>
<dbReference type="OrthoDB" id="3986846at2759"/>
<evidence type="ECO:0000313" key="2">
    <source>
        <dbReference type="EMBL" id="ODQ48216.1"/>
    </source>
</evidence>
<dbReference type="EMBL" id="KV454002">
    <property type="protein sequence ID" value="ODQ48216.1"/>
    <property type="molecule type" value="Genomic_DNA"/>
</dbReference>
<name>A0A1E3NQ98_9ASCO</name>
<evidence type="ECO:0000256" key="1">
    <source>
        <dbReference type="SAM" id="MobiDB-lite"/>
    </source>
</evidence>
<feature type="region of interest" description="Disordered" evidence="1">
    <location>
        <begin position="1"/>
        <end position="39"/>
    </location>
</feature>
<reference evidence="2 3" key="1">
    <citation type="journal article" date="2016" name="Proc. Natl. Acad. Sci. U.S.A.">
        <title>Comparative genomics of biotechnologically important yeasts.</title>
        <authorList>
            <person name="Riley R."/>
            <person name="Haridas S."/>
            <person name="Wolfe K.H."/>
            <person name="Lopes M.R."/>
            <person name="Hittinger C.T."/>
            <person name="Goeker M."/>
            <person name="Salamov A.A."/>
            <person name="Wisecaver J.H."/>
            <person name="Long T.M."/>
            <person name="Calvey C.H."/>
            <person name="Aerts A.L."/>
            <person name="Barry K.W."/>
            <person name="Choi C."/>
            <person name="Clum A."/>
            <person name="Coughlan A.Y."/>
            <person name="Deshpande S."/>
            <person name="Douglass A.P."/>
            <person name="Hanson S.J."/>
            <person name="Klenk H.-P."/>
            <person name="LaButti K.M."/>
            <person name="Lapidus A."/>
            <person name="Lindquist E.A."/>
            <person name="Lipzen A.M."/>
            <person name="Meier-Kolthoff J.P."/>
            <person name="Ohm R.A."/>
            <person name="Otillar R.P."/>
            <person name="Pangilinan J.L."/>
            <person name="Peng Y."/>
            <person name="Rokas A."/>
            <person name="Rosa C.A."/>
            <person name="Scheuner C."/>
            <person name="Sibirny A.A."/>
            <person name="Slot J.C."/>
            <person name="Stielow J.B."/>
            <person name="Sun H."/>
            <person name="Kurtzman C.P."/>
            <person name="Blackwell M."/>
            <person name="Grigoriev I.V."/>
            <person name="Jeffries T.W."/>
        </authorList>
    </citation>
    <scope>NUCLEOTIDE SEQUENCE [LARGE SCALE GENOMIC DNA]</scope>
    <source>
        <strain evidence="2 3">NRRL Y-2026</strain>
    </source>
</reference>
<feature type="region of interest" description="Disordered" evidence="1">
    <location>
        <begin position="76"/>
        <end position="101"/>
    </location>
</feature>
<feature type="region of interest" description="Disordered" evidence="1">
    <location>
        <begin position="254"/>
        <end position="287"/>
    </location>
</feature>
<sequence length="472" mass="51862">MDSKYGSHYPQQQQSQQQQPFQVHPSQQYKSHNLIARGRQNQIPKRYEFQKNIPQRTSSQHNQQLLLSRIRVEEAKSPRSPLFPGPTAREGSIGSQGSQGSRLGFSTLQRVKSTGPGASSLAPTANLAQFKRHSIADVGNLARSSSANVVSGKHGLNVYNDSTVFETTVAGCRNYAFERQMLQQRQYEYVDEAMQQRRRIASVDISNGGRYNRQPAQAAFVPHDPAGHHTPHFFRSPRFNGRSTDNVANPAGVQGWENGEDPHSGRNSIFEDPKVDNTVASDDDVSTVDMDGLDEPFADDGKSDVTLHSATLHEVPYDADEPFLPTRTQQRKLAIKHELDGAADTDNLPIGQEWMDPANYTGKVHSHLSSASSASTAAPSSASRGNKYAPAHWMNSSLKQRNMYEHVTSELRKMVLFNEKPLLESVARNRKVQASRGGAIPSGGATGAPSREDVGALVAGMWQEARGRALVG</sequence>
<feature type="compositionally biased region" description="Low complexity" evidence="1">
    <location>
        <begin position="10"/>
        <end position="28"/>
    </location>
</feature>
<dbReference type="RefSeq" id="XP_019019329.1">
    <property type="nucleotide sequence ID" value="XM_019159933.1"/>
</dbReference>
<dbReference type="AlphaFoldDB" id="A0A1E3NQ98"/>
<protein>
    <submittedName>
        <fullName evidence="2">Uncharacterized protein</fullName>
    </submittedName>
</protein>
<dbReference type="GeneID" id="30176620"/>
<accession>A0A1E3NQ98</accession>
<dbReference type="Proteomes" id="UP000094455">
    <property type="component" value="Unassembled WGS sequence"/>
</dbReference>
<organism evidence="2 3">
    <name type="scientific">Pichia membranifaciens NRRL Y-2026</name>
    <dbReference type="NCBI Taxonomy" id="763406"/>
    <lineage>
        <taxon>Eukaryota</taxon>
        <taxon>Fungi</taxon>
        <taxon>Dikarya</taxon>
        <taxon>Ascomycota</taxon>
        <taxon>Saccharomycotina</taxon>
        <taxon>Pichiomycetes</taxon>
        <taxon>Pichiales</taxon>
        <taxon>Pichiaceae</taxon>
        <taxon>Pichia</taxon>
    </lineage>
</organism>
<feature type="compositionally biased region" description="Low complexity" evidence="1">
    <location>
        <begin position="91"/>
        <end position="101"/>
    </location>
</feature>
<evidence type="ECO:0000313" key="3">
    <source>
        <dbReference type="Proteomes" id="UP000094455"/>
    </source>
</evidence>